<evidence type="ECO:0000256" key="2">
    <source>
        <dbReference type="ARBA" id="ARBA00023125"/>
    </source>
</evidence>
<keyword evidence="2 4" id="KW-0238">DNA-binding</keyword>
<evidence type="ECO:0000259" key="5">
    <source>
        <dbReference type="PROSITE" id="PS50977"/>
    </source>
</evidence>
<dbReference type="InterPro" id="IPR036271">
    <property type="entry name" value="Tet_transcr_reg_TetR-rel_C_sf"/>
</dbReference>
<gene>
    <name evidence="6" type="ORF">GCM10023226_40350</name>
</gene>
<dbReference type="SUPFAM" id="SSF48498">
    <property type="entry name" value="Tetracyclin repressor-like, C-terminal domain"/>
    <property type="match status" value="1"/>
</dbReference>
<dbReference type="InterPro" id="IPR001647">
    <property type="entry name" value="HTH_TetR"/>
</dbReference>
<dbReference type="Pfam" id="PF13305">
    <property type="entry name" value="TetR_C_33"/>
    <property type="match status" value="1"/>
</dbReference>
<organism evidence="6 7">
    <name type="scientific">Nocardioides nanhaiensis</name>
    <dbReference type="NCBI Taxonomy" id="1476871"/>
    <lineage>
        <taxon>Bacteria</taxon>
        <taxon>Bacillati</taxon>
        <taxon>Actinomycetota</taxon>
        <taxon>Actinomycetes</taxon>
        <taxon>Propionibacteriales</taxon>
        <taxon>Nocardioidaceae</taxon>
        <taxon>Nocardioides</taxon>
    </lineage>
</organism>
<dbReference type="PROSITE" id="PS50977">
    <property type="entry name" value="HTH_TETR_2"/>
    <property type="match status" value="1"/>
</dbReference>
<reference evidence="7" key="1">
    <citation type="journal article" date="2019" name="Int. J. Syst. Evol. Microbiol.">
        <title>The Global Catalogue of Microorganisms (GCM) 10K type strain sequencing project: providing services to taxonomists for standard genome sequencing and annotation.</title>
        <authorList>
            <consortium name="The Broad Institute Genomics Platform"/>
            <consortium name="The Broad Institute Genome Sequencing Center for Infectious Disease"/>
            <person name="Wu L."/>
            <person name="Ma J."/>
        </authorList>
    </citation>
    <scope>NUCLEOTIDE SEQUENCE [LARGE SCALE GENOMIC DNA]</scope>
    <source>
        <strain evidence="7">JCM 18127</strain>
    </source>
</reference>
<proteinExistence type="predicted"/>
<dbReference type="Pfam" id="PF00440">
    <property type="entry name" value="TetR_N"/>
    <property type="match status" value="1"/>
</dbReference>
<evidence type="ECO:0000313" key="6">
    <source>
        <dbReference type="EMBL" id="GAA4697798.1"/>
    </source>
</evidence>
<dbReference type="Gene3D" id="1.10.357.10">
    <property type="entry name" value="Tetracycline Repressor, domain 2"/>
    <property type="match status" value="1"/>
</dbReference>
<dbReference type="Proteomes" id="UP001500621">
    <property type="component" value="Unassembled WGS sequence"/>
</dbReference>
<dbReference type="EMBL" id="BAABIM010000005">
    <property type="protein sequence ID" value="GAA4697798.1"/>
    <property type="molecule type" value="Genomic_DNA"/>
</dbReference>
<accession>A0ABP8WYQ5</accession>
<evidence type="ECO:0000256" key="3">
    <source>
        <dbReference type="ARBA" id="ARBA00023163"/>
    </source>
</evidence>
<sequence>MTDAPQTAREVARAELTAAILDSARSQLAQVGPAALSVRAVARDLGMVSSAVYRYFATRDALLTGLIAEAHDDLGEAVEAADAGVRRGDLRKRFRAAAHALRDWARSHPHEYALCYGSPVPGYAGSAETTTSAARATLVLLQLAGDAELAGRRGGPARVPAAEKASVKPVSESVDPALSPASTVRALAVWAALVGHVSLEVFGQLEGSVLDPDAHFAAVVDLLAADLDLA</sequence>
<keyword evidence="7" id="KW-1185">Reference proteome</keyword>
<dbReference type="InterPro" id="IPR009057">
    <property type="entry name" value="Homeodomain-like_sf"/>
</dbReference>
<evidence type="ECO:0000313" key="7">
    <source>
        <dbReference type="Proteomes" id="UP001500621"/>
    </source>
</evidence>
<dbReference type="RefSeq" id="WP_345271702.1">
    <property type="nucleotide sequence ID" value="NZ_BAABIM010000005.1"/>
</dbReference>
<comment type="caution">
    <text evidence="6">The sequence shown here is derived from an EMBL/GenBank/DDBJ whole genome shotgun (WGS) entry which is preliminary data.</text>
</comment>
<dbReference type="PANTHER" id="PTHR30055">
    <property type="entry name" value="HTH-TYPE TRANSCRIPTIONAL REGULATOR RUTR"/>
    <property type="match status" value="1"/>
</dbReference>
<feature type="DNA-binding region" description="H-T-H motif" evidence="4">
    <location>
        <begin position="37"/>
        <end position="56"/>
    </location>
</feature>
<dbReference type="InterPro" id="IPR025996">
    <property type="entry name" value="MT1864/Rv1816-like_C"/>
</dbReference>
<keyword evidence="1" id="KW-0805">Transcription regulation</keyword>
<protein>
    <submittedName>
        <fullName evidence="6">TetR/AcrR family transcriptional regulator</fullName>
    </submittedName>
</protein>
<evidence type="ECO:0000256" key="1">
    <source>
        <dbReference type="ARBA" id="ARBA00023015"/>
    </source>
</evidence>
<keyword evidence="3" id="KW-0804">Transcription</keyword>
<evidence type="ECO:0000256" key="4">
    <source>
        <dbReference type="PROSITE-ProRule" id="PRU00335"/>
    </source>
</evidence>
<dbReference type="PANTHER" id="PTHR30055:SF243">
    <property type="entry name" value="HTH-TYPE TRANSCRIPTIONAL REGULATOR RV1816"/>
    <property type="match status" value="1"/>
</dbReference>
<feature type="domain" description="HTH tetR-type" evidence="5">
    <location>
        <begin position="14"/>
        <end position="74"/>
    </location>
</feature>
<dbReference type="SUPFAM" id="SSF46689">
    <property type="entry name" value="Homeodomain-like"/>
    <property type="match status" value="1"/>
</dbReference>
<dbReference type="InterPro" id="IPR050109">
    <property type="entry name" value="HTH-type_TetR-like_transc_reg"/>
</dbReference>
<name>A0ABP8WYQ5_9ACTN</name>